<reference evidence="1 2" key="1">
    <citation type="submission" date="2014-02" db="EMBL/GenBank/DDBJ databases">
        <authorList>
            <person name="Sears C."/>
            <person name="Carroll K."/>
            <person name="Sack B.R."/>
            <person name="Qadri F."/>
            <person name="Myers L.L."/>
            <person name="Chung G.-T."/>
            <person name="Escheverria P."/>
            <person name="Fraser C.M."/>
            <person name="Sadzewicz L."/>
            <person name="Shefchek K.A."/>
            <person name="Tallon L."/>
            <person name="Das S.P."/>
            <person name="Daugherty S."/>
            <person name="Mongodin E.F."/>
        </authorList>
    </citation>
    <scope>NUCLEOTIDE SEQUENCE [LARGE SCALE GENOMIC DNA]</scope>
    <source>
        <strain evidence="1 2">2-F-2 #4</strain>
    </source>
</reference>
<evidence type="ECO:0000313" key="1">
    <source>
        <dbReference type="EMBL" id="EXZ46184.1"/>
    </source>
</evidence>
<accession>A0A016AGU8</accession>
<name>A0A016AGU8_BACFG</name>
<dbReference type="EMBL" id="JGDM01000013">
    <property type="protein sequence ID" value="EXZ46184.1"/>
    <property type="molecule type" value="Genomic_DNA"/>
</dbReference>
<dbReference type="AlphaFoldDB" id="A0A016AGU8"/>
<sequence length="40" mass="4715">MQSKHKPMLEISSGEFFSIRNFIERLFVVYNASCKDEYLG</sequence>
<organism evidence="1 2">
    <name type="scientific">Bacteroides fragilis str. 2-F-2 #4</name>
    <dbReference type="NCBI Taxonomy" id="1339280"/>
    <lineage>
        <taxon>Bacteria</taxon>
        <taxon>Pseudomonadati</taxon>
        <taxon>Bacteroidota</taxon>
        <taxon>Bacteroidia</taxon>
        <taxon>Bacteroidales</taxon>
        <taxon>Bacteroidaceae</taxon>
        <taxon>Bacteroides</taxon>
    </lineage>
</organism>
<proteinExistence type="predicted"/>
<gene>
    <name evidence="1" type="ORF">M076_0740</name>
</gene>
<protein>
    <submittedName>
        <fullName evidence="1">Uncharacterized protein</fullName>
    </submittedName>
</protein>
<dbReference type="PATRIC" id="fig|1339280.3.peg.717"/>
<evidence type="ECO:0000313" key="2">
    <source>
        <dbReference type="Proteomes" id="UP000022272"/>
    </source>
</evidence>
<comment type="caution">
    <text evidence="1">The sequence shown here is derived from an EMBL/GenBank/DDBJ whole genome shotgun (WGS) entry which is preliminary data.</text>
</comment>
<dbReference type="Proteomes" id="UP000022272">
    <property type="component" value="Unassembled WGS sequence"/>
</dbReference>